<organism evidence="2 3">
    <name type="scientific">Massilia psychrophila</name>
    <dbReference type="NCBI Taxonomy" id="1603353"/>
    <lineage>
        <taxon>Bacteria</taxon>
        <taxon>Pseudomonadati</taxon>
        <taxon>Pseudomonadota</taxon>
        <taxon>Betaproteobacteria</taxon>
        <taxon>Burkholderiales</taxon>
        <taxon>Oxalobacteraceae</taxon>
        <taxon>Telluria group</taxon>
        <taxon>Massilia</taxon>
    </lineage>
</organism>
<gene>
    <name evidence="2" type="ORF">CR103_18910</name>
</gene>
<dbReference type="EMBL" id="PDOB01000041">
    <property type="protein sequence ID" value="PIL38278.1"/>
    <property type="molecule type" value="Genomic_DNA"/>
</dbReference>
<feature type="region of interest" description="Disordered" evidence="1">
    <location>
        <begin position="64"/>
        <end position="86"/>
    </location>
</feature>
<protein>
    <submittedName>
        <fullName evidence="2">Uncharacterized protein</fullName>
    </submittedName>
</protein>
<accession>A0A2G8SXS0</accession>
<comment type="caution">
    <text evidence="2">The sequence shown here is derived from an EMBL/GenBank/DDBJ whole genome shotgun (WGS) entry which is preliminary data.</text>
</comment>
<evidence type="ECO:0000313" key="3">
    <source>
        <dbReference type="Proteomes" id="UP000228593"/>
    </source>
</evidence>
<name>A0A2G8SXS0_9BURK</name>
<reference evidence="2 3" key="1">
    <citation type="submission" date="2017-10" db="EMBL/GenBank/DDBJ databases">
        <title>Massilia psychrophilum sp. nov., a novel purple-pigmented bacterium isolated from Tianshan glacier, Xinjiang Municipality, China.</title>
        <authorList>
            <person name="Wang H."/>
        </authorList>
    </citation>
    <scope>NUCLEOTIDE SEQUENCE [LARGE SCALE GENOMIC DNA]</scope>
    <source>
        <strain evidence="2 3">JCM 30813</strain>
    </source>
</reference>
<proteinExistence type="predicted"/>
<keyword evidence="3" id="KW-1185">Reference proteome</keyword>
<evidence type="ECO:0000313" key="2">
    <source>
        <dbReference type="EMBL" id="PIL38278.1"/>
    </source>
</evidence>
<dbReference type="AlphaFoldDB" id="A0A2G8SXS0"/>
<evidence type="ECO:0000256" key="1">
    <source>
        <dbReference type="SAM" id="MobiDB-lite"/>
    </source>
</evidence>
<feature type="region of interest" description="Disordered" evidence="1">
    <location>
        <begin position="1"/>
        <end position="21"/>
    </location>
</feature>
<sequence>MANATENAPRAGAPAGIGSDFTCQVAPRSEEWKTREDCAPPVTIQASTGPATVSALPLAAKAPSFSSASRPLPSRWRQVAPPSALT</sequence>
<dbReference type="Proteomes" id="UP000228593">
    <property type="component" value="Unassembled WGS sequence"/>
</dbReference>